<keyword evidence="3" id="KW-1185">Reference proteome</keyword>
<dbReference type="Pfam" id="PF13430">
    <property type="entry name" value="DUF4112"/>
    <property type="match status" value="1"/>
</dbReference>
<comment type="caution">
    <text evidence="2">The sequence shown here is derived from an EMBL/GenBank/DDBJ whole genome shotgun (WGS) entry which is preliminary data.</text>
</comment>
<dbReference type="OrthoDB" id="513552at2"/>
<accession>A0A4V1RUE8</accession>
<dbReference type="AlphaFoldDB" id="A0A4V1RUE8"/>
<evidence type="ECO:0000313" key="2">
    <source>
        <dbReference type="EMBL" id="RYC30904.1"/>
    </source>
</evidence>
<gene>
    <name evidence="2" type="ORF">D3273_16165</name>
</gene>
<dbReference type="InterPro" id="IPR025187">
    <property type="entry name" value="DUF4112"/>
</dbReference>
<keyword evidence="1" id="KW-0472">Membrane</keyword>
<evidence type="ECO:0000313" key="3">
    <source>
        <dbReference type="Proteomes" id="UP000290759"/>
    </source>
</evidence>
<reference evidence="2 3" key="1">
    <citation type="submission" date="2018-12" db="EMBL/GenBank/DDBJ databases">
        <authorList>
            <person name="Grouzdev D.S."/>
            <person name="Krutkina M.S."/>
        </authorList>
    </citation>
    <scope>NUCLEOTIDE SEQUENCE [LARGE SCALE GENOMIC DNA]</scope>
    <source>
        <strain evidence="2 3">RmlP026</strain>
    </source>
</reference>
<dbReference type="PANTHER" id="PTHR35519:SF2">
    <property type="entry name" value="PH DOMAIN PROTEIN"/>
    <property type="match status" value="1"/>
</dbReference>
<reference evidence="2 3" key="2">
    <citation type="submission" date="2019-02" db="EMBL/GenBank/DDBJ databases">
        <title>'Lichenibacterium ramalinii' gen. nov. sp. nov., 'Lichenibacterium minor' gen. nov. sp. nov.</title>
        <authorList>
            <person name="Pankratov T."/>
        </authorList>
    </citation>
    <scope>NUCLEOTIDE SEQUENCE [LARGE SCALE GENOMIC DNA]</scope>
    <source>
        <strain evidence="2 3">RmlP026</strain>
    </source>
</reference>
<keyword evidence="1" id="KW-1133">Transmembrane helix</keyword>
<keyword evidence="1" id="KW-0812">Transmembrane</keyword>
<feature type="transmembrane region" description="Helical" evidence="1">
    <location>
        <begin position="48"/>
        <end position="68"/>
    </location>
</feature>
<organism evidence="2 3">
    <name type="scientific">Lichenibacterium minor</name>
    <dbReference type="NCBI Taxonomy" id="2316528"/>
    <lineage>
        <taxon>Bacteria</taxon>
        <taxon>Pseudomonadati</taxon>
        <taxon>Pseudomonadota</taxon>
        <taxon>Alphaproteobacteria</taxon>
        <taxon>Hyphomicrobiales</taxon>
        <taxon>Lichenihabitantaceae</taxon>
        <taxon>Lichenibacterium</taxon>
    </lineage>
</organism>
<proteinExistence type="predicted"/>
<dbReference type="EMBL" id="QYBB01000019">
    <property type="protein sequence ID" value="RYC30904.1"/>
    <property type="molecule type" value="Genomic_DNA"/>
</dbReference>
<dbReference type="PANTHER" id="PTHR35519">
    <property type="entry name" value="MEMBRANE PROTEINS"/>
    <property type="match status" value="1"/>
</dbReference>
<sequence length="132" mass="13984">MTFSTIEHDAVDAASAVARLKRLKTIAWAVDGAFRIPGTKFRFGLNSVIGATPAAGDVVLAGISLYIVNEARKMGLPKEKIGRMLANIGVEAAAGAVPLIGTLFDMGFKANLRNIAIIEQHLGVAPTAKRWI</sequence>
<name>A0A4V1RUE8_9HYPH</name>
<dbReference type="Proteomes" id="UP000290759">
    <property type="component" value="Unassembled WGS sequence"/>
</dbReference>
<protein>
    <submittedName>
        <fullName evidence="2">DUF4112 domain-containing protein</fullName>
    </submittedName>
</protein>
<evidence type="ECO:0000256" key="1">
    <source>
        <dbReference type="SAM" id="Phobius"/>
    </source>
</evidence>
<dbReference type="RefSeq" id="WP_129227928.1">
    <property type="nucleotide sequence ID" value="NZ_QYBB01000019.1"/>
</dbReference>